<gene>
    <name evidence="1" type="ORF">NBR_LOCUS14420</name>
</gene>
<dbReference type="AlphaFoldDB" id="A0A0N4YCW4"/>
<keyword evidence="2" id="KW-1185">Reference proteome</keyword>
<dbReference type="WBParaSite" id="NBR_0001441901-mRNA-1">
    <property type="protein sequence ID" value="NBR_0001441901-mRNA-1"/>
    <property type="gene ID" value="NBR_0001441901"/>
</dbReference>
<dbReference type="Proteomes" id="UP000271162">
    <property type="component" value="Unassembled WGS sequence"/>
</dbReference>
<accession>A0A0N4YCW4</accession>
<proteinExistence type="predicted"/>
<sequence length="87" mass="9695">MMNSRYSWAMTIEELRKSRGAIGGKLGRFPSTTYSYSAAETPRNGVSAAEYGWVVQRGKGQRRRETRHDSAPAPEIFKTFAAAARPI</sequence>
<name>A0A0N4YCW4_NIPBR</name>
<evidence type="ECO:0000313" key="1">
    <source>
        <dbReference type="EMBL" id="VDL78009.1"/>
    </source>
</evidence>
<protein>
    <submittedName>
        <fullName evidence="1 3">Uncharacterized protein</fullName>
    </submittedName>
</protein>
<reference evidence="3" key="1">
    <citation type="submission" date="2017-02" db="UniProtKB">
        <authorList>
            <consortium name="WormBaseParasite"/>
        </authorList>
    </citation>
    <scope>IDENTIFICATION</scope>
</reference>
<dbReference type="EMBL" id="UYSL01021356">
    <property type="protein sequence ID" value="VDL78009.1"/>
    <property type="molecule type" value="Genomic_DNA"/>
</dbReference>
<reference evidence="1 2" key="2">
    <citation type="submission" date="2018-11" db="EMBL/GenBank/DDBJ databases">
        <authorList>
            <consortium name="Pathogen Informatics"/>
        </authorList>
    </citation>
    <scope>NUCLEOTIDE SEQUENCE [LARGE SCALE GENOMIC DNA]</scope>
</reference>
<organism evidence="3">
    <name type="scientific">Nippostrongylus brasiliensis</name>
    <name type="common">Rat hookworm</name>
    <dbReference type="NCBI Taxonomy" id="27835"/>
    <lineage>
        <taxon>Eukaryota</taxon>
        <taxon>Metazoa</taxon>
        <taxon>Ecdysozoa</taxon>
        <taxon>Nematoda</taxon>
        <taxon>Chromadorea</taxon>
        <taxon>Rhabditida</taxon>
        <taxon>Rhabditina</taxon>
        <taxon>Rhabditomorpha</taxon>
        <taxon>Strongyloidea</taxon>
        <taxon>Heligmosomidae</taxon>
        <taxon>Nippostrongylus</taxon>
    </lineage>
</organism>
<evidence type="ECO:0000313" key="2">
    <source>
        <dbReference type="Proteomes" id="UP000271162"/>
    </source>
</evidence>
<evidence type="ECO:0000313" key="3">
    <source>
        <dbReference type="WBParaSite" id="NBR_0001441901-mRNA-1"/>
    </source>
</evidence>